<feature type="domain" description="Thioesterase" evidence="28">
    <location>
        <begin position="78"/>
        <end position="143"/>
    </location>
</feature>
<evidence type="ECO:0000256" key="7">
    <source>
        <dbReference type="ARBA" id="ARBA00022703"/>
    </source>
</evidence>
<evidence type="ECO:0000256" key="15">
    <source>
        <dbReference type="ARBA" id="ARBA00023273"/>
    </source>
</evidence>
<dbReference type="PANTHER" id="PTHR12418">
    <property type="entry name" value="ACYL-COENZYME A THIOESTERASE THEM4"/>
    <property type="match status" value="1"/>
</dbReference>
<comment type="catalytic activity">
    <reaction evidence="17">
        <text>(9Z)-octadecenoyl-CoA + H2O = (9Z)-octadecenoate + CoA + H(+)</text>
        <dbReference type="Rhea" id="RHEA:40139"/>
        <dbReference type="ChEBI" id="CHEBI:15377"/>
        <dbReference type="ChEBI" id="CHEBI:15378"/>
        <dbReference type="ChEBI" id="CHEBI:30823"/>
        <dbReference type="ChEBI" id="CHEBI:57287"/>
        <dbReference type="ChEBI" id="CHEBI:57387"/>
    </reaction>
    <physiologicalReaction direction="left-to-right" evidence="17">
        <dbReference type="Rhea" id="RHEA:40140"/>
    </physiologicalReaction>
</comment>
<evidence type="ECO:0000256" key="19">
    <source>
        <dbReference type="ARBA" id="ARBA00038848"/>
    </source>
</evidence>
<keyword evidence="7" id="KW-0053">Apoptosis</keyword>
<comment type="catalytic activity">
    <reaction evidence="22">
        <text>octanoyl-CoA + H2O = octanoate + CoA + H(+)</text>
        <dbReference type="Rhea" id="RHEA:30143"/>
        <dbReference type="ChEBI" id="CHEBI:15377"/>
        <dbReference type="ChEBI" id="CHEBI:15378"/>
        <dbReference type="ChEBI" id="CHEBI:25646"/>
        <dbReference type="ChEBI" id="CHEBI:57287"/>
        <dbReference type="ChEBI" id="CHEBI:57386"/>
    </reaction>
    <physiologicalReaction direction="left-to-right" evidence="22">
        <dbReference type="Rhea" id="RHEA:30144"/>
    </physiologicalReaction>
</comment>
<evidence type="ECO:0000256" key="5">
    <source>
        <dbReference type="ARBA" id="ARBA00022475"/>
    </source>
</evidence>
<evidence type="ECO:0000256" key="12">
    <source>
        <dbReference type="ARBA" id="ARBA00023098"/>
    </source>
</evidence>
<dbReference type="InterPro" id="IPR052365">
    <property type="entry name" value="THEM4/THEM5_acyl-CoA_thioest"/>
</dbReference>
<evidence type="ECO:0000256" key="2">
    <source>
        <dbReference type="ARBA" id="ARBA00004569"/>
    </source>
</evidence>
<comment type="catalytic activity">
    <reaction evidence="25">
        <text>dodecanoyl-CoA + H2O = dodecanoate + CoA + H(+)</text>
        <dbReference type="Rhea" id="RHEA:30135"/>
        <dbReference type="ChEBI" id="CHEBI:15377"/>
        <dbReference type="ChEBI" id="CHEBI:15378"/>
        <dbReference type="ChEBI" id="CHEBI:18262"/>
        <dbReference type="ChEBI" id="CHEBI:57287"/>
        <dbReference type="ChEBI" id="CHEBI:57375"/>
    </reaction>
    <physiologicalReaction direction="left-to-right" evidence="25">
        <dbReference type="Rhea" id="RHEA:30136"/>
    </physiologicalReaction>
</comment>
<comment type="catalytic activity">
    <reaction evidence="24">
        <text>decanoyl-CoA + H2O = decanoate + CoA + H(+)</text>
        <dbReference type="Rhea" id="RHEA:40059"/>
        <dbReference type="ChEBI" id="CHEBI:15377"/>
        <dbReference type="ChEBI" id="CHEBI:15378"/>
        <dbReference type="ChEBI" id="CHEBI:27689"/>
        <dbReference type="ChEBI" id="CHEBI:57287"/>
        <dbReference type="ChEBI" id="CHEBI:61430"/>
    </reaction>
    <physiologicalReaction direction="left-to-right" evidence="24">
        <dbReference type="Rhea" id="RHEA:40060"/>
    </physiologicalReaction>
</comment>
<comment type="catalytic activity">
    <reaction evidence="16">
        <text>(5Z,8Z,11Z,14Z)-eicosatetraenoyl-CoA + H2O = (5Z,8Z,11Z,14Z)-eicosatetraenoate + CoA + H(+)</text>
        <dbReference type="Rhea" id="RHEA:40151"/>
        <dbReference type="ChEBI" id="CHEBI:15377"/>
        <dbReference type="ChEBI" id="CHEBI:15378"/>
        <dbReference type="ChEBI" id="CHEBI:32395"/>
        <dbReference type="ChEBI" id="CHEBI:57287"/>
        <dbReference type="ChEBI" id="CHEBI:57368"/>
    </reaction>
    <physiologicalReaction direction="left-to-right" evidence="16">
        <dbReference type="Rhea" id="RHEA:40152"/>
    </physiologicalReaction>
</comment>
<evidence type="ECO:0000256" key="13">
    <source>
        <dbReference type="ARBA" id="ARBA00023128"/>
    </source>
</evidence>
<evidence type="ECO:0000256" key="4">
    <source>
        <dbReference type="ARBA" id="ARBA00004637"/>
    </source>
</evidence>
<evidence type="ECO:0000256" key="23">
    <source>
        <dbReference type="ARBA" id="ARBA00047734"/>
    </source>
</evidence>
<comment type="similarity">
    <text evidence="18">Belongs to the THEM4/THEM5 thioesterase family.</text>
</comment>
<evidence type="ECO:0000256" key="6">
    <source>
        <dbReference type="ARBA" id="ARBA00022490"/>
    </source>
</evidence>
<evidence type="ECO:0000256" key="22">
    <source>
        <dbReference type="ARBA" id="ARBA00047588"/>
    </source>
</evidence>
<keyword evidence="8" id="KW-0999">Mitochondrion inner membrane</keyword>
<dbReference type="GO" id="GO:0016787">
    <property type="term" value="F:hydrolase activity"/>
    <property type="evidence" value="ECO:0007669"/>
    <property type="project" value="UniProtKB-KW"/>
</dbReference>
<evidence type="ECO:0000256" key="9">
    <source>
        <dbReference type="ARBA" id="ARBA00022801"/>
    </source>
</evidence>
<comment type="catalytic activity">
    <reaction evidence="23">
        <text>hexadecanoyl-CoA + H2O = hexadecanoate + CoA + H(+)</text>
        <dbReference type="Rhea" id="RHEA:16645"/>
        <dbReference type="ChEBI" id="CHEBI:7896"/>
        <dbReference type="ChEBI" id="CHEBI:15377"/>
        <dbReference type="ChEBI" id="CHEBI:15378"/>
        <dbReference type="ChEBI" id="CHEBI:57287"/>
        <dbReference type="ChEBI" id="CHEBI:57379"/>
        <dbReference type="EC" id="3.1.2.2"/>
    </reaction>
    <physiologicalReaction direction="left-to-right" evidence="23">
        <dbReference type="Rhea" id="RHEA:16646"/>
    </physiologicalReaction>
</comment>
<dbReference type="SUPFAM" id="SSF54637">
    <property type="entry name" value="Thioesterase/thiol ester dehydrase-isomerase"/>
    <property type="match status" value="1"/>
</dbReference>
<evidence type="ECO:0000256" key="27">
    <source>
        <dbReference type="SAM" id="MobiDB-lite"/>
    </source>
</evidence>
<evidence type="ECO:0000256" key="25">
    <source>
        <dbReference type="ARBA" id="ARBA00048074"/>
    </source>
</evidence>
<evidence type="ECO:0000256" key="17">
    <source>
        <dbReference type="ARBA" id="ARBA00037002"/>
    </source>
</evidence>
<evidence type="ECO:0000256" key="1">
    <source>
        <dbReference type="ARBA" id="ARBA00004496"/>
    </source>
</evidence>
<keyword evidence="12" id="KW-0443">Lipid metabolism</keyword>
<evidence type="ECO:0000256" key="14">
    <source>
        <dbReference type="ARBA" id="ARBA00023136"/>
    </source>
</evidence>
<dbReference type="GO" id="GO:0006915">
    <property type="term" value="P:apoptotic process"/>
    <property type="evidence" value="ECO:0007669"/>
    <property type="project" value="UniProtKB-KW"/>
</dbReference>
<feature type="region of interest" description="Disordered" evidence="27">
    <location>
        <begin position="1"/>
        <end position="23"/>
    </location>
</feature>
<dbReference type="Gene3D" id="3.10.129.10">
    <property type="entry name" value="Hotdog Thioesterase"/>
    <property type="match status" value="1"/>
</dbReference>
<dbReference type="EC" id="3.1.2.2" evidence="19"/>
<gene>
    <name evidence="29" type="ORF">UFOPK3610_00081</name>
</gene>
<protein>
    <recommendedName>
        <fullName evidence="20">Acyl-coenzyme A thioesterase THEM4</fullName>
        <ecNumber evidence="19">3.1.2.2</ecNumber>
    </recommendedName>
    <alternativeName>
        <fullName evidence="21">Thioesterase superfamily member 4</fullName>
    </alternativeName>
</protein>
<evidence type="ECO:0000313" key="29">
    <source>
        <dbReference type="EMBL" id="CAB4900257.1"/>
    </source>
</evidence>
<evidence type="ECO:0000256" key="8">
    <source>
        <dbReference type="ARBA" id="ARBA00022792"/>
    </source>
</evidence>
<keyword evidence="11" id="KW-0809">Transit peptide</keyword>
<evidence type="ECO:0000256" key="3">
    <source>
        <dbReference type="ARBA" id="ARBA00004632"/>
    </source>
</evidence>
<evidence type="ECO:0000256" key="16">
    <source>
        <dbReference type="ARBA" id="ARBA00035852"/>
    </source>
</evidence>
<dbReference type="GO" id="GO:0006631">
    <property type="term" value="P:fatty acid metabolic process"/>
    <property type="evidence" value="ECO:0007669"/>
    <property type="project" value="UniProtKB-KW"/>
</dbReference>
<evidence type="ECO:0000256" key="26">
    <source>
        <dbReference type="ARBA" id="ARBA00048180"/>
    </source>
</evidence>
<keyword evidence="10" id="KW-0276">Fatty acid metabolism</keyword>
<name>A0A6J7FXC8_9ZZZZ</name>
<evidence type="ECO:0000256" key="20">
    <source>
        <dbReference type="ARBA" id="ARBA00040123"/>
    </source>
</evidence>
<accession>A0A6J7FXC8</accession>
<dbReference type="CDD" id="cd03443">
    <property type="entry name" value="PaaI_thioesterase"/>
    <property type="match status" value="1"/>
</dbReference>
<keyword evidence="14" id="KW-0472">Membrane</keyword>
<keyword evidence="9" id="KW-0378">Hydrolase</keyword>
<dbReference type="GO" id="GO:0032587">
    <property type="term" value="C:ruffle membrane"/>
    <property type="evidence" value="ECO:0007669"/>
    <property type="project" value="UniProtKB-SubCell"/>
</dbReference>
<dbReference type="Pfam" id="PF03061">
    <property type="entry name" value="4HBT"/>
    <property type="match status" value="1"/>
</dbReference>
<keyword evidence="6" id="KW-0963">Cytoplasm</keyword>
<dbReference type="AlphaFoldDB" id="A0A6J7FXC8"/>
<evidence type="ECO:0000256" key="18">
    <source>
        <dbReference type="ARBA" id="ARBA00038456"/>
    </source>
</evidence>
<dbReference type="PANTHER" id="PTHR12418:SF19">
    <property type="entry name" value="ACYL-COENZYME A THIOESTERASE THEM4"/>
    <property type="match status" value="1"/>
</dbReference>
<dbReference type="GO" id="GO:0005743">
    <property type="term" value="C:mitochondrial inner membrane"/>
    <property type="evidence" value="ECO:0007669"/>
    <property type="project" value="UniProtKB-SubCell"/>
</dbReference>
<dbReference type="GO" id="GO:0005758">
    <property type="term" value="C:mitochondrial intermembrane space"/>
    <property type="evidence" value="ECO:0007669"/>
    <property type="project" value="UniProtKB-SubCell"/>
</dbReference>
<dbReference type="InterPro" id="IPR006683">
    <property type="entry name" value="Thioestr_dom"/>
</dbReference>
<proteinExistence type="inferred from homology"/>
<keyword evidence="13" id="KW-0496">Mitochondrion</keyword>
<dbReference type="EMBL" id="CAFBMR010000001">
    <property type="protein sequence ID" value="CAB4900257.1"/>
    <property type="molecule type" value="Genomic_DNA"/>
</dbReference>
<evidence type="ECO:0000256" key="21">
    <source>
        <dbReference type="ARBA" id="ARBA00043210"/>
    </source>
</evidence>
<evidence type="ECO:0000256" key="10">
    <source>
        <dbReference type="ARBA" id="ARBA00022832"/>
    </source>
</evidence>
<comment type="catalytic activity">
    <reaction evidence="26">
        <text>tetradecanoyl-CoA + H2O = tetradecanoate + CoA + H(+)</text>
        <dbReference type="Rhea" id="RHEA:40119"/>
        <dbReference type="ChEBI" id="CHEBI:15377"/>
        <dbReference type="ChEBI" id="CHEBI:15378"/>
        <dbReference type="ChEBI" id="CHEBI:30807"/>
        <dbReference type="ChEBI" id="CHEBI:57287"/>
        <dbReference type="ChEBI" id="CHEBI:57385"/>
    </reaction>
    <physiologicalReaction direction="left-to-right" evidence="26">
        <dbReference type="Rhea" id="RHEA:40120"/>
    </physiologicalReaction>
</comment>
<keyword evidence="5" id="KW-1003">Cell membrane</keyword>
<sequence>MASEIRDSLGMVPPPDAVVPSRAPNAPAEGTWLPMHFKFCMACGDQAPGGLRIRIRALDGLAVRAQFTVLDVHQGAPGLIHGGLLSTAMDEAMGSLAYLLMTPAVTGRLEVDFRRPIPVGSVVVIDARIIAQHGRKVYATADVSFAGDSLEMPVGRGAGLFVQVPLEHFTTHGSPEHVFGAQQDRAEAFERWAVNP</sequence>
<evidence type="ECO:0000259" key="28">
    <source>
        <dbReference type="Pfam" id="PF03061"/>
    </source>
</evidence>
<organism evidence="29">
    <name type="scientific">freshwater metagenome</name>
    <dbReference type="NCBI Taxonomy" id="449393"/>
    <lineage>
        <taxon>unclassified sequences</taxon>
        <taxon>metagenomes</taxon>
        <taxon>ecological metagenomes</taxon>
    </lineage>
</organism>
<dbReference type="InterPro" id="IPR029069">
    <property type="entry name" value="HotDog_dom_sf"/>
</dbReference>
<evidence type="ECO:0000256" key="24">
    <source>
        <dbReference type="ARBA" id="ARBA00047969"/>
    </source>
</evidence>
<evidence type="ECO:0000256" key="11">
    <source>
        <dbReference type="ARBA" id="ARBA00022946"/>
    </source>
</evidence>
<reference evidence="29" key="1">
    <citation type="submission" date="2020-05" db="EMBL/GenBank/DDBJ databases">
        <authorList>
            <person name="Chiriac C."/>
            <person name="Salcher M."/>
            <person name="Ghai R."/>
            <person name="Kavagutti S V."/>
        </authorList>
    </citation>
    <scope>NUCLEOTIDE SEQUENCE</scope>
</reference>
<keyword evidence="15" id="KW-0966">Cell projection</keyword>
<comment type="subcellular location">
    <subcellularLocation>
        <location evidence="3">Cell projection</location>
        <location evidence="3">Ruffle membrane</location>
    </subcellularLocation>
    <subcellularLocation>
        <location evidence="1">Cytoplasm</location>
    </subcellularLocation>
    <subcellularLocation>
        <location evidence="4">Mitochondrion inner membrane</location>
        <topology evidence="4">Peripheral membrane protein</topology>
    </subcellularLocation>
    <subcellularLocation>
        <location evidence="2">Mitochondrion intermembrane space</location>
    </subcellularLocation>
</comment>